<dbReference type="EMBL" id="ASPP01006420">
    <property type="protein sequence ID" value="ETO28850.1"/>
    <property type="molecule type" value="Genomic_DNA"/>
</dbReference>
<feature type="compositionally biased region" description="Polar residues" evidence="1">
    <location>
        <begin position="89"/>
        <end position="107"/>
    </location>
</feature>
<feature type="non-terminal residue" evidence="2">
    <location>
        <position position="1"/>
    </location>
</feature>
<dbReference type="Proteomes" id="UP000023152">
    <property type="component" value="Unassembled WGS sequence"/>
</dbReference>
<reference evidence="2 3" key="1">
    <citation type="journal article" date="2013" name="Curr. Biol.">
        <title>The Genome of the Foraminiferan Reticulomyxa filosa.</title>
        <authorList>
            <person name="Glockner G."/>
            <person name="Hulsmann N."/>
            <person name="Schleicher M."/>
            <person name="Noegel A.A."/>
            <person name="Eichinger L."/>
            <person name="Gallinger C."/>
            <person name="Pawlowski J."/>
            <person name="Sierra R."/>
            <person name="Euteneuer U."/>
            <person name="Pillet L."/>
            <person name="Moustafa A."/>
            <person name="Platzer M."/>
            <person name="Groth M."/>
            <person name="Szafranski K."/>
            <person name="Schliwa M."/>
        </authorList>
    </citation>
    <scope>NUCLEOTIDE SEQUENCE [LARGE SCALE GENOMIC DNA]</scope>
</reference>
<evidence type="ECO:0000313" key="3">
    <source>
        <dbReference type="Proteomes" id="UP000023152"/>
    </source>
</evidence>
<gene>
    <name evidence="2" type="ORF">RFI_08275</name>
</gene>
<organism evidence="2 3">
    <name type="scientific">Reticulomyxa filosa</name>
    <dbReference type="NCBI Taxonomy" id="46433"/>
    <lineage>
        <taxon>Eukaryota</taxon>
        <taxon>Sar</taxon>
        <taxon>Rhizaria</taxon>
        <taxon>Retaria</taxon>
        <taxon>Foraminifera</taxon>
        <taxon>Monothalamids</taxon>
        <taxon>Reticulomyxidae</taxon>
        <taxon>Reticulomyxa</taxon>
    </lineage>
</organism>
<feature type="compositionally biased region" description="Low complexity" evidence="1">
    <location>
        <begin position="43"/>
        <end position="75"/>
    </location>
</feature>
<sequence length="270" mass="29036">DDASANKVNNSFRSNTSKKSNLSKKGNIPPPPNSALPPLPQQTSPTDTMSTTTYTNTNVNTNFTGNITTTTTTATNPPPTSPSFGAKQAASQKTDNPNTSVNPSPNLAQAKPIAIHGTSTRSIATTGSGQSYGTNASKNNNAFKDLEKQIVTQKLTPEAALMDGSNTRRPGLTVIAQKYEENISKGPIVEEQPELERAVSDAGTEQLGQSSRDVFQQVGTMDMSHFEKNGLLANPQTYQSTLPESYEEDFQRLGTYDLDKFDALNEDSNQ</sequence>
<name>X6NRC4_RETFI</name>
<proteinExistence type="predicted"/>
<feature type="compositionally biased region" description="Polar residues" evidence="1">
    <location>
        <begin position="1"/>
        <end position="13"/>
    </location>
</feature>
<evidence type="ECO:0000313" key="2">
    <source>
        <dbReference type="EMBL" id="ETO28850.1"/>
    </source>
</evidence>
<comment type="caution">
    <text evidence="2">The sequence shown here is derived from an EMBL/GenBank/DDBJ whole genome shotgun (WGS) entry which is preliminary data.</text>
</comment>
<dbReference type="AlphaFoldDB" id="X6NRC4"/>
<feature type="compositionally biased region" description="Polar residues" evidence="1">
    <location>
        <begin position="117"/>
        <end position="140"/>
    </location>
</feature>
<evidence type="ECO:0000256" key="1">
    <source>
        <dbReference type="SAM" id="MobiDB-lite"/>
    </source>
</evidence>
<feature type="compositionally biased region" description="Low complexity" evidence="1">
    <location>
        <begin position="14"/>
        <end position="27"/>
    </location>
</feature>
<keyword evidence="3" id="KW-1185">Reference proteome</keyword>
<feature type="compositionally biased region" description="Pro residues" evidence="1">
    <location>
        <begin position="28"/>
        <end position="40"/>
    </location>
</feature>
<accession>X6NRC4</accession>
<protein>
    <submittedName>
        <fullName evidence="2">Cell wall integrity and stress response component 3</fullName>
    </submittedName>
</protein>
<feature type="region of interest" description="Disordered" evidence="1">
    <location>
        <begin position="1"/>
        <end position="140"/>
    </location>
</feature>